<dbReference type="Proteomes" id="UP001732720">
    <property type="component" value="Chromosome 8"/>
</dbReference>
<dbReference type="RefSeq" id="XP_073940946.1">
    <property type="nucleotide sequence ID" value="XM_074084845.1"/>
</dbReference>
<organism evidence="1 2">
    <name type="scientific">Castor canadensis</name>
    <name type="common">American beaver</name>
    <dbReference type="NCBI Taxonomy" id="51338"/>
    <lineage>
        <taxon>Eukaryota</taxon>
        <taxon>Metazoa</taxon>
        <taxon>Chordata</taxon>
        <taxon>Craniata</taxon>
        <taxon>Vertebrata</taxon>
        <taxon>Euteleostomi</taxon>
        <taxon>Mammalia</taxon>
        <taxon>Eutheria</taxon>
        <taxon>Euarchontoglires</taxon>
        <taxon>Glires</taxon>
        <taxon>Rodentia</taxon>
        <taxon>Castorimorpha</taxon>
        <taxon>Castoridae</taxon>
        <taxon>Castor</taxon>
    </lineage>
</organism>
<gene>
    <name evidence="2" type="primary">Smco2</name>
</gene>
<protein>
    <submittedName>
        <fullName evidence="2">Single-pass membrane and coiled-coil domain-containing protein 2</fullName>
    </submittedName>
</protein>
<sequence length="316" mass="36347">MDNSLARPDDKDNIFSENPRAKFLHKVNTKKWDILEREAEHDQDLQDEQHEQETDLVPDDPQASMSLQFLERNISELSHESTFLKLTHWSIRMGLQVKELGADHIDWVEKTNNIIQNINSTESTVRSLLNEVISLEDQTENLEDRDLDPDQGASIEEKIMGIRNQLREMNNKLAQVDACNEAHRLKERLIDRIQNFYKEMTLLNTNLGMYHLQERTTDLCSSEDMDIEETGPLLPEASPPPSGQSTPPCTAVWKHALKIFTTFHFLIITGLACYILFVGVTFIFERELSSTLGCRTVWELRGIIAPFLDLEDLLPS</sequence>
<evidence type="ECO:0000313" key="2">
    <source>
        <dbReference type="RefSeq" id="XP_073940946.1"/>
    </source>
</evidence>
<reference evidence="2" key="1">
    <citation type="submission" date="2025-08" db="UniProtKB">
        <authorList>
            <consortium name="RefSeq"/>
        </authorList>
    </citation>
    <scope>IDENTIFICATION</scope>
</reference>
<keyword evidence="1" id="KW-1185">Reference proteome</keyword>
<accession>A0AC58NH20</accession>
<name>A0AC58NH20_CASCN</name>
<proteinExistence type="predicted"/>
<evidence type="ECO:0000313" key="1">
    <source>
        <dbReference type="Proteomes" id="UP001732720"/>
    </source>
</evidence>